<feature type="compositionally biased region" description="Acidic residues" evidence="2">
    <location>
        <begin position="380"/>
        <end position="391"/>
    </location>
</feature>
<feature type="region of interest" description="Disordered" evidence="2">
    <location>
        <begin position="1"/>
        <end position="124"/>
    </location>
</feature>
<dbReference type="GO" id="GO:0004843">
    <property type="term" value="F:cysteine-type deubiquitinase activity"/>
    <property type="evidence" value="ECO:0007669"/>
    <property type="project" value="TreeGrafter"/>
</dbReference>
<reference evidence="4 5" key="1">
    <citation type="journal article" date="2024" name="Nat. Commun.">
        <title>Phylogenomics reveals the evolutionary origins of lichenization in chlorophyte algae.</title>
        <authorList>
            <person name="Puginier C."/>
            <person name="Libourel C."/>
            <person name="Otte J."/>
            <person name="Skaloud P."/>
            <person name="Haon M."/>
            <person name="Grisel S."/>
            <person name="Petersen M."/>
            <person name="Berrin J.G."/>
            <person name="Delaux P.M."/>
            <person name="Dal Grande F."/>
            <person name="Keller J."/>
        </authorList>
    </citation>
    <scope>NUCLEOTIDE SEQUENCE [LARGE SCALE GENOMIC DNA]</scope>
    <source>
        <strain evidence="4 5">SAG 2043</strain>
    </source>
</reference>
<evidence type="ECO:0000313" key="5">
    <source>
        <dbReference type="Proteomes" id="UP001489004"/>
    </source>
</evidence>
<dbReference type="PANTHER" id="PTHR12419:SF10">
    <property type="entry name" value="DEUBIQUITINASE OTUD6B"/>
    <property type="match status" value="1"/>
</dbReference>
<organism evidence="4 5">
    <name type="scientific">[Myrmecia] bisecta</name>
    <dbReference type="NCBI Taxonomy" id="41462"/>
    <lineage>
        <taxon>Eukaryota</taxon>
        <taxon>Viridiplantae</taxon>
        <taxon>Chlorophyta</taxon>
        <taxon>core chlorophytes</taxon>
        <taxon>Trebouxiophyceae</taxon>
        <taxon>Trebouxiales</taxon>
        <taxon>Trebouxiaceae</taxon>
        <taxon>Myrmecia</taxon>
    </lineage>
</organism>
<gene>
    <name evidence="4" type="ORF">WJX72_003005</name>
</gene>
<dbReference type="InterPro" id="IPR050704">
    <property type="entry name" value="Peptidase_C85-like"/>
</dbReference>
<keyword evidence="5" id="KW-1185">Reference proteome</keyword>
<comment type="similarity">
    <text evidence="1">Belongs to the peptidase C85 family.</text>
</comment>
<feature type="compositionally biased region" description="Low complexity" evidence="2">
    <location>
        <begin position="60"/>
        <end position="85"/>
    </location>
</feature>
<dbReference type="Proteomes" id="UP001489004">
    <property type="component" value="Unassembled WGS sequence"/>
</dbReference>
<evidence type="ECO:0000256" key="2">
    <source>
        <dbReference type="SAM" id="MobiDB-lite"/>
    </source>
</evidence>
<evidence type="ECO:0000259" key="3">
    <source>
        <dbReference type="PROSITE" id="PS50802"/>
    </source>
</evidence>
<evidence type="ECO:0000256" key="1">
    <source>
        <dbReference type="ARBA" id="ARBA00010407"/>
    </source>
</evidence>
<feature type="region of interest" description="Disordered" evidence="2">
    <location>
        <begin position="171"/>
        <end position="206"/>
    </location>
</feature>
<feature type="region of interest" description="Disordered" evidence="2">
    <location>
        <begin position="372"/>
        <end position="391"/>
    </location>
</feature>
<feature type="domain" description="OTU" evidence="3">
    <location>
        <begin position="229"/>
        <end position="372"/>
    </location>
</feature>
<proteinExistence type="inferred from homology"/>
<dbReference type="Gene3D" id="3.90.70.80">
    <property type="match status" value="1"/>
</dbReference>
<dbReference type="InterPro" id="IPR038765">
    <property type="entry name" value="Papain-like_cys_pep_sf"/>
</dbReference>
<dbReference type="SUPFAM" id="SSF54001">
    <property type="entry name" value="Cysteine proteinases"/>
    <property type="match status" value="1"/>
</dbReference>
<dbReference type="CDD" id="cd22797">
    <property type="entry name" value="OTU_plant_OTU5-like"/>
    <property type="match status" value="1"/>
</dbReference>
<dbReference type="PROSITE" id="PS50802">
    <property type="entry name" value="OTU"/>
    <property type="match status" value="1"/>
</dbReference>
<feature type="compositionally biased region" description="Basic residues" evidence="2">
    <location>
        <begin position="103"/>
        <end position="122"/>
    </location>
</feature>
<name>A0AAW1PJG6_9CHLO</name>
<dbReference type="Pfam" id="PF02338">
    <property type="entry name" value="OTU"/>
    <property type="match status" value="1"/>
</dbReference>
<dbReference type="InterPro" id="IPR003323">
    <property type="entry name" value="OTU_dom"/>
</dbReference>
<dbReference type="GO" id="GO:0016579">
    <property type="term" value="P:protein deubiquitination"/>
    <property type="evidence" value="ECO:0007669"/>
    <property type="project" value="TreeGrafter"/>
</dbReference>
<feature type="compositionally biased region" description="Basic and acidic residues" evidence="2">
    <location>
        <begin position="189"/>
        <end position="203"/>
    </location>
</feature>
<accession>A0AAW1PJG6</accession>
<protein>
    <recommendedName>
        <fullName evidence="3">OTU domain-containing protein</fullName>
    </recommendedName>
</protein>
<feature type="compositionally biased region" description="Basic residues" evidence="2">
    <location>
        <begin position="1"/>
        <end position="11"/>
    </location>
</feature>
<dbReference type="PANTHER" id="PTHR12419">
    <property type="entry name" value="OTU DOMAIN CONTAINING PROTEIN"/>
    <property type="match status" value="1"/>
</dbReference>
<comment type="caution">
    <text evidence="4">The sequence shown here is derived from an EMBL/GenBank/DDBJ whole genome shotgun (WGS) entry which is preliminary data.</text>
</comment>
<sequence>MGRKGGGKKGFLKSAVRAGDAPEQDVVEPVPQRALQTDPGQVADTMDGPNSPAKEEKPVSKTPGKPATTTPAASARSAQTSTSDAGDSDQDSHEGETRGQMVQRHKKEMKAHKEKMKKLGKKHKDEIEKMDEQIEKRHEAELAAHDKAALCDSDAAVTKVQASLYATKLDSAAPVESKKATKAQKRREKQQQEEAEREARIADEQAELGDSQRVLEERALAETLEPLGLQLRDIPPDGHCLYRSVEDQLSLSHSGGQAPIGFQALRSKAAEYIRGHEAEYLPFVVPEDGDAADPHAFFQKYCREVEDTAAWGGQVELGALAHSLQRHIIVYSVGLPAVDMGIEYKGKAPSLRVCYQRHAWALGEHYNSVVPAASSAAGSEPEDVEDESESE</sequence>
<dbReference type="AlphaFoldDB" id="A0AAW1PJG6"/>
<dbReference type="EMBL" id="JALJOR010000010">
    <property type="protein sequence ID" value="KAK9809985.1"/>
    <property type="molecule type" value="Genomic_DNA"/>
</dbReference>
<evidence type="ECO:0000313" key="4">
    <source>
        <dbReference type="EMBL" id="KAK9809985.1"/>
    </source>
</evidence>